<dbReference type="HOGENOM" id="CLU_007415_3_1_0"/>
<evidence type="ECO:0000256" key="3">
    <source>
        <dbReference type="ARBA" id="ARBA00022840"/>
    </source>
</evidence>
<name>H0ULI9_9BACT</name>
<dbReference type="GO" id="GO:0005524">
    <property type="term" value="F:ATP binding"/>
    <property type="evidence" value="ECO:0007669"/>
    <property type="project" value="UniProtKB-UniRule"/>
</dbReference>
<evidence type="ECO:0000313" key="7">
    <source>
        <dbReference type="EMBL" id="EHM12454.1"/>
    </source>
</evidence>
<dbReference type="InterPro" id="IPR036291">
    <property type="entry name" value="NAD(P)-bd_dom_sf"/>
</dbReference>
<dbReference type="SUPFAM" id="SSF51735">
    <property type="entry name" value="NAD(P)-binding Rossmann-fold domains"/>
    <property type="match status" value="1"/>
</dbReference>
<dbReference type="PANTHER" id="PTHR43334">
    <property type="entry name" value="ACETATE--COA LIGASE [ADP-FORMING]"/>
    <property type="match status" value="1"/>
</dbReference>
<dbReference type="FunFam" id="3.30.1490.20:FF:000020">
    <property type="entry name" value="Protein lysine acetyltransferase"/>
    <property type="match status" value="1"/>
</dbReference>
<dbReference type="InterPro" id="IPR011761">
    <property type="entry name" value="ATP-grasp"/>
</dbReference>
<dbReference type="SMART" id="SM00881">
    <property type="entry name" value="CoA_binding"/>
    <property type="match status" value="1"/>
</dbReference>
<dbReference type="eggNOG" id="COG1042">
    <property type="taxonomic scope" value="Bacteria"/>
</dbReference>
<dbReference type="InterPro" id="IPR032875">
    <property type="entry name" value="Succ_CoA_lig_flav_dom"/>
</dbReference>
<evidence type="ECO:0000256" key="5">
    <source>
        <dbReference type="PROSITE-ProRule" id="PRU00409"/>
    </source>
</evidence>
<accession>H0ULI9</accession>
<evidence type="ECO:0000256" key="2">
    <source>
        <dbReference type="ARBA" id="ARBA00022741"/>
    </source>
</evidence>
<dbReference type="OrthoDB" id="9807426at2"/>
<feature type="domain" description="ATP-grasp" evidence="6">
    <location>
        <begin position="490"/>
        <end position="526"/>
    </location>
</feature>
<evidence type="ECO:0000313" key="8">
    <source>
        <dbReference type="Proteomes" id="UP000003806"/>
    </source>
</evidence>
<dbReference type="eggNOG" id="COG0045">
    <property type="taxonomic scope" value="Bacteria"/>
</dbReference>
<dbReference type="GO" id="GO:0046872">
    <property type="term" value="F:metal ion binding"/>
    <property type="evidence" value="ECO:0007669"/>
    <property type="project" value="InterPro"/>
</dbReference>
<dbReference type="InterPro" id="IPR013815">
    <property type="entry name" value="ATP_grasp_subdomain_1"/>
</dbReference>
<dbReference type="SUPFAM" id="SSF56059">
    <property type="entry name" value="Glutathione synthetase ATP-binding domain-like"/>
    <property type="match status" value="1"/>
</dbReference>
<dbReference type="InterPro" id="IPR051538">
    <property type="entry name" value="Acyl-CoA_Synth/Transferase"/>
</dbReference>
<keyword evidence="3 5" id="KW-0067">ATP-binding</keyword>
<keyword evidence="2 5" id="KW-0547">Nucleotide-binding</keyword>
<keyword evidence="8" id="KW-1185">Reference proteome</keyword>
<dbReference type="InterPro" id="IPR016102">
    <property type="entry name" value="Succinyl-CoA_synth-like"/>
</dbReference>
<dbReference type="Pfam" id="PF13380">
    <property type="entry name" value="CoA_binding_2"/>
    <property type="match status" value="1"/>
</dbReference>
<protein>
    <submittedName>
        <fullName evidence="7">Acyl-CoA synthetase (NDP forming)</fullName>
    </submittedName>
</protein>
<dbReference type="PANTHER" id="PTHR43334:SF1">
    <property type="entry name" value="3-HYDROXYPROPIONATE--COA LIGASE [ADP-FORMING]"/>
    <property type="match status" value="1"/>
</dbReference>
<dbReference type="Pfam" id="PF13607">
    <property type="entry name" value="Succ_CoA_lig"/>
    <property type="match status" value="1"/>
</dbReference>
<dbReference type="AlphaFoldDB" id="H0ULI9"/>
<keyword evidence="1" id="KW-0436">Ligase</keyword>
<evidence type="ECO:0000259" key="6">
    <source>
        <dbReference type="PROSITE" id="PS50975"/>
    </source>
</evidence>
<reference evidence="7 8" key="1">
    <citation type="submission" date="2011-11" db="EMBL/GenBank/DDBJ databases">
        <title>The Noncontiguous Finished genome of Jonquetella anthropi DSM 22815.</title>
        <authorList>
            <consortium name="US DOE Joint Genome Institute (JGI-PGF)"/>
            <person name="Lucas S."/>
            <person name="Copeland A."/>
            <person name="Lapidus A."/>
            <person name="Glavina del Rio T."/>
            <person name="Dalin E."/>
            <person name="Tice H."/>
            <person name="Bruce D."/>
            <person name="Goodwin L."/>
            <person name="Pitluck S."/>
            <person name="Peters L."/>
            <person name="Mikhailova N."/>
            <person name="Held B."/>
            <person name="Kyrpides N."/>
            <person name="Mavromatis K."/>
            <person name="Ivanova N."/>
            <person name="Markowitz V."/>
            <person name="Cheng J.-F."/>
            <person name="Hugenholtz P."/>
            <person name="Woyke T."/>
            <person name="Wu D."/>
            <person name="Gronow S."/>
            <person name="Wellnitz S."/>
            <person name="Brambilla E."/>
            <person name="Klenk H.-P."/>
            <person name="Eisen J.A."/>
        </authorList>
    </citation>
    <scope>NUCLEOTIDE SEQUENCE [LARGE SCALE GENOMIC DNA]</scope>
    <source>
        <strain evidence="7 8">DSM 22815</strain>
    </source>
</reference>
<dbReference type="RefSeq" id="WP_008522262.1">
    <property type="nucleotide sequence ID" value="NZ_CM001376.1"/>
</dbReference>
<dbReference type="Pfam" id="PF19045">
    <property type="entry name" value="Ligase_CoA_2"/>
    <property type="match status" value="1"/>
</dbReference>
<dbReference type="Pfam" id="PF13549">
    <property type="entry name" value="ATP-grasp_5"/>
    <property type="match status" value="1"/>
</dbReference>
<dbReference type="Proteomes" id="UP000003806">
    <property type="component" value="Chromosome"/>
</dbReference>
<dbReference type="GO" id="GO:0043758">
    <property type="term" value="F:acetate-CoA ligase (ADP-forming) activity"/>
    <property type="evidence" value="ECO:0007669"/>
    <property type="project" value="InterPro"/>
</dbReference>
<dbReference type="Gene3D" id="3.30.470.20">
    <property type="entry name" value="ATP-grasp fold, B domain"/>
    <property type="match status" value="1"/>
</dbReference>
<dbReference type="Gene3D" id="3.40.50.720">
    <property type="entry name" value="NAD(P)-binding Rossmann-like Domain"/>
    <property type="match status" value="1"/>
</dbReference>
<gene>
    <name evidence="7" type="ORF">JonanDRAFT_0017</name>
</gene>
<dbReference type="STRING" id="885272.JonanDRAFT_0017"/>
<dbReference type="Gene3D" id="3.30.1490.20">
    <property type="entry name" value="ATP-grasp fold, A domain"/>
    <property type="match status" value="1"/>
</dbReference>
<dbReference type="Gene3D" id="3.40.50.261">
    <property type="entry name" value="Succinyl-CoA synthetase domains"/>
    <property type="match status" value="2"/>
</dbReference>
<evidence type="ECO:0000256" key="4">
    <source>
        <dbReference type="ARBA" id="ARBA00060888"/>
    </source>
</evidence>
<sequence length="704" mass="76167">MNLSEHPLHRLFCPRRVAVVGASANLDSLTGRTIKVMKRFGFSGDLFPVNPKYDQVGGYQCYKNLADIPGSADVAVISVKANIVPSVLETCIAKGIPNAVIYSSGFAETGNKKLQEQILSIARSGKIRILGPNCQGLLNLAEKTPLTFTGALLDVDPPKAGHVAFVSQSGAFGFSSFGVGLDHGVNYRYVVTTGNQADVDAVECASYVICDPQVRLLMMYLEGIGDGQRFLQMVKDARERNIAVAVLKAGRSPISQKAAQSHTAALTGDEAVWDAIFDQYGIIPMEDMDDITGIGQMFGARQRATGDRVAILTTSGGAGIVMADSLTDLKIQVPELSADTQKKMAENIPSFGSPRNPVDMTIQVSETPEKFQQVLKTAMDDPDVHMVVTALSMVIGKAGDVMADELIRNYQTAEKPQAVVWMIDQAHGGSFIQRLKDAGIPIFQSFRQCARSLRAMVNWHQLRALSKDEPVTGTPILQNYPPLMSEYDAKCLLSKYGIPVTREALCTNMEEAFDAADDIGFPLVLKGMSGKIMHKTEADVVRLDIRTLEELRQDFKKVRTNMQAQVADADIQGFLVGEMVKGGMECIVGIKRDPVFGPVVAVGLGGIYVEVLGDVSLRHAPVDEAEALRMIQELKGFGFLSGARGQKRKDTAALARIVSQVSKLACVEPDLLELDINPVFVMPEGQGAVAADALIVRNGQSHNH</sequence>
<dbReference type="EMBL" id="CM001376">
    <property type="protein sequence ID" value="EHM12454.1"/>
    <property type="molecule type" value="Genomic_DNA"/>
</dbReference>
<dbReference type="InterPro" id="IPR003781">
    <property type="entry name" value="CoA-bd"/>
</dbReference>
<dbReference type="SUPFAM" id="SSF52210">
    <property type="entry name" value="Succinyl-CoA synthetase domains"/>
    <property type="match status" value="2"/>
</dbReference>
<dbReference type="PROSITE" id="PS50975">
    <property type="entry name" value="ATP_GRASP"/>
    <property type="match status" value="1"/>
</dbReference>
<comment type="similarity">
    <text evidence="4">In the N-terminal section; belongs to the acetate CoA ligase alpha subunit family.</text>
</comment>
<organism evidence="7 8">
    <name type="scientific">Jonquetella anthropi DSM 22815</name>
    <dbReference type="NCBI Taxonomy" id="885272"/>
    <lineage>
        <taxon>Bacteria</taxon>
        <taxon>Thermotogati</taxon>
        <taxon>Synergistota</taxon>
        <taxon>Synergistia</taxon>
        <taxon>Synergistales</taxon>
        <taxon>Dethiosulfovibrionaceae</taxon>
        <taxon>Jonquetella</taxon>
    </lineage>
</organism>
<proteinExistence type="inferred from homology"/>
<dbReference type="InterPro" id="IPR043938">
    <property type="entry name" value="Ligase_CoA_dom"/>
</dbReference>
<evidence type="ECO:0000256" key="1">
    <source>
        <dbReference type="ARBA" id="ARBA00022598"/>
    </source>
</evidence>